<feature type="non-terminal residue" evidence="3">
    <location>
        <position position="140"/>
    </location>
</feature>
<keyword evidence="1" id="KW-0238">DNA-binding</keyword>
<evidence type="ECO:0000256" key="1">
    <source>
        <dbReference type="ARBA" id="ARBA00023125"/>
    </source>
</evidence>
<proteinExistence type="predicted"/>
<dbReference type="Proteomes" id="UP000469452">
    <property type="component" value="Unassembled WGS sequence"/>
</dbReference>
<feature type="domain" description="HTH CENPB-type" evidence="2">
    <location>
        <begin position="51"/>
        <end position="122"/>
    </location>
</feature>
<dbReference type="AlphaFoldDB" id="A0A6A5AQQ6"/>
<dbReference type="GO" id="GO:0003677">
    <property type="term" value="F:DNA binding"/>
    <property type="evidence" value="ECO:0007669"/>
    <property type="project" value="UniProtKB-KW"/>
</dbReference>
<organism evidence="3 4">
    <name type="scientific">Aphanomyces astaci</name>
    <name type="common">Crayfish plague agent</name>
    <dbReference type="NCBI Taxonomy" id="112090"/>
    <lineage>
        <taxon>Eukaryota</taxon>
        <taxon>Sar</taxon>
        <taxon>Stramenopiles</taxon>
        <taxon>Oomycota</taxon>
        <taxon>Saprolegniomycetes</taxon>
        <taxon>Saprolegniales</taxon>
        <taxon>Verrucalvaceae</taxon>
        <taxon>Aphanomyces</taxon>
    </lineage>
</organism>
<dbReference type="SUPFAM" id="SSF46689">
    <property type="entry name" value="Homeodomain-like"/>
    <property type="match status" value="1"/>
</dbReference>
<accession>A0A6A5AQQ6</accession>
<comment type="caution">
    <text evidence="3">The sequence shown here is derived from an EMBL/GenBank/DDBJ whole genome shotgun (WGS) entry which is preliminary data.</text>
</comment>
<dbReference type="EMBL" id="VJMI01004320">
    <property type="protein sequence ID" value="KAF0773784.1"/>
    <property type="molecule type" value="Genomic_DNA"/>
</dbReference>
<evidence type="ECO:0000313" key="4">
    <source>
        <dbReference type="Proteomes" id="UP000469452"/>
    </source>
</evidence>
<dbReference type="PROSITE" id="PS51253">
    <property type="entry name" value="HTH_CENPB"/>
    <property type="match status" value="1"/>
</dbReference>
<dbReference type="InterPro" id="IPR009057">
    <property type="entry name" value="Homeodomain-like_sf"/>
</dbReference>
<reference evidence="3 4" key="1">
    <citation type="submission" date="2019-06" db="EMBL/GenBank/DDBJ databases">
        <title>Genomics analysis of Aphanomyces spp. identifies a new class of oomycete effector associated with host adaptation.</title>
        <authorList>
            <person name="Gaulin E."/>
        </authorList>
    </citation>
    <scope>NUCLEOTIDE SEQUENCE [LARGE SCALE GENOMIC DNA]</scope>
    <source>
        <strain evidence="3 4">E</strain>
    </source>
</reference>
<evidence type="ECO:0000259" key="2">
    <source>
        <dbReference type="PROSITE" id="PS51253"/>
    </source>
</evidence>
<protein>
    <recommendedName>
        <fullName evidence="2">HTH CENPB-type domain-containing protein</fullName>
    </recommendedName>
</protein>
<dbReference type="InterPro" id="IPR006600">
    <property type="entry name" value="HTH_CenpB_DNA-bd_dom"/>
</dbReference>
<dbReference type="Pfam" id="PF03221">
    <property type="entry name" value="HTH_Tnp_Tc5"/>
    <property type="match status" value="1"/>
</dbReference>
<sequence length="140" mass="15954">MAPTIEDIAAALYRFEKGESVVAVARSSNIKRTMIHKYKKMKKATGSITIGKQGLKPLLPSHLEKDLVTWIAVMQRAGWPVERYEVMIKANKILNHHFSVPRSVGRGWYARFENRHHDLSARMAQKLSKARNAVMREGIT</sequence>
<dbReference type="Gene3D" id="1.10.10.60">
    <property type="entry name" value="Homeodomain-like"/>
    <property type="match status" value="1"/>
</dbReference>
<evidence type="ECO:0000313" key="3">
    <source>
        <dbReference type="EMBL" id="KAF0773784.1"/>
    </source>
</evidence>
<name>A0A6A5AQQ6_APHAT</name>
<gene>
    <name evidence="3" type="ORF">AaE_002123</name>
</gene>